<evidence type="ECO:0000256" key="1">
    <source>
        <dbReference type="ARBA" id="ARBA00010088"/>
    </source>
</evidence>
<dbReference type="Pfam" id="PF00561">
    <property type="entry name" value="Abhydrolase_1"/>
    <property type="match status" value="1"/>
</dbReference>
<feature type="domain" description="AB hydrolase-1" evidence="3">
    <location>
        <begin position="53"/>
        <end position="170"/>
    </location>
</feature>
<gene>
    <name evidence="4" type="ORF">F6B40_06550</name>
</gene>
<name>A0A5N0TJ05_9MICO</name>
<evidence type="ECO:0000313" key="4">
    <source>
        <dbReference type="EMBL" id="KAA9134424.1"/>
    </source>
</evidence>
<comment type="similarity">
    <text evidence="1">Belongs to the peptidase S33 family.</text>
</comment>
<accession>A0A5N0TJ05</accession>
<dbReference type="InterPro" id="IPR002410">
    <property type="entry name" value="Peptidase_S33"/>
</dbReference>
<dbReference type="EMBL" id="VYUY01000007">
    <property type="protein sequence ID" value="KAA9134424.1"/>
    <property type="molecule type" value="Genomic_DNA"/>
</dbReference>
<keyword evidence="2 4" id="KW-0378">Hydrolase</keyword>
<dbReference type="InterPro" id="IPR000073">
    <property type="entry name" value="AB_hydrolase_1"/>
</dbReference>
<sequence>MATTVRRMQDLTVEDHVIEVPLVWGDPADSRAIDVHAAVVSREGGEDLPFLTFLQGGPGGEAPAPFHAPAAPSWLDAALAHYRVVLLDQRGTGRSTPVSDSLLERMPSAEVAEYLTHLRADSIVRDAEAMREHLGAATWSTLGQSFGGFTTLAYLSTDAGSLADVFITGGLSAIGRHPDDVYALCYDKMRVMTERYYRRFPAHRDAMRRLVDLADAGRIVLPTGEVVSRSRIRSIGSLLGGDNGWQTLWSLLEHDPGTNAFRYDLAGALPFGGRNPLYYVFHESSYADGFATDWSAERTEPDDYREDVTLFTGEHVRREWARTVPAFQPWAEVVDLLATHAWPAIYDAERIAASGARGAAAIYVNDVYVPLEFSLETAALMPGVQTWITSEHEHSGLRTGEVLPRLIELAQHRRVR</sequence>
<dbReference type="RefSeq" id="WP_150892725.1">
    <property type="nucleotide sequence ID" value="NZ_VYUY01000007.1"/>
</dbReference>
<dbReference type="SUPFAM" id="SSF53474">
    <property type="entry name" value="alpha/beta-Hydrolases"/>
    <property type="match status" value="1"/>
</dbReference>
<evidence type="ECO:0000256" key="2">
    <source>
        <dbReference type="ARBA" id="ARBA00022801"/>
    </source>
</evidence>
<keyword evidence="5" id="KW-1185">Reference proteome</keyword>
<dbReference type="PANTHER" id="PTHR43248">
    <property type="entry name" value="2-SUCCINYL-6-HYDROXY-2,4-CYCLOHEXADIENE-1-CARBOXYLATE SYNTHASE"/>
    <property type="match status" value="1"/>
</dbReference>
<dbReference type="GO" id="GO:0004177">
    <property type="term" value="F:aminopeptidase activity"/>
    <property type="evidence" value="ECO:0007669"/>
    <property type="project" value="UniProtKB-EC"/>
</dbReference>
<evidence type="ECO:0000313" key="5">
    <source>
        <dbReference type="Proteomes" id="UP000326838"/>
    </source>
</evidence>
<proteinExistence type="inferred from homology"/>
<organism evidence="4 5">
    <name type="scientific">Microbacterium caowuchunii</name>
    <dbReference type="NCBI Taxonomy" id="2614638"/>
    <lineage>
        <taxon>Bacteria</taxon>
        <taxon>Bacillati</taxon>
        <taxon>Actinomycetota</taxon>
        <taxon>Actinomycetes</taxon>
        <taxon>Micrococcales</taxon>
        <taxon>Microbacteriaceae</taxon>
        <taxon>Microbacterium</taxon>
    </lineage>
</organism>
<evidence type="ECO:0000259" key="3">
    <source>
        <dbReference type="Pfam" id="PF00561"/>
    </source>
</evidence>
<comment type="caution">
    <text evidence="4">The sequence shown here is derived from an EMBL/GenBank/DDBJ whole genome shotgun (WGS) entry which is preliminary data.</text>
</comment>
<dbReference type="GO" id="GO:0006508">
    <property type="term" value="P:proteolysis"/>
    <property type="evidence" value="ECO:0007669"/>
    <property type="project" value="InterPro"/>
</dbReference>
<dbReference type="Gene3D" id="3.40.50.1820">
    <property type="entry name" value="alpha/beta hydrolase"/>
    <property type="match status" value="1"/>
</dbReference>
<protein>
    <submittedName>
        <fullName evidence="4">Alpha/beta hydrolase</fullName>
    </submittedName>
</protein>
<dbReference type="Proteomes" id="UP000326838">
    <property type="component" value="Unassembled WGS sequence"/>
</dbReference>
<dbReference type="PRINTS" id="PR00793">
    <property type="entry name" value="PROAMNOPTASE"/>
</dbReference>
<dbReference type="InterPro" id="IPR051601">
    <property type="entry name" value="Serine_prot/Carboxylest_S33"/>
</dbReference>
<reference evidence="5" key="1">
    <citation type="submission" date="2019-09" db="EMBL/GenBank/DDBJ databases">
        <title>Mumia zhuanghuii sp. nov. isolated from the intestinal contents of plateau pika (Ochotona curzoniae) in the Qinghai-Tibet plateau of China.</title>
        <authorList>
            <person name="Tian Z."/>
        </authorList>
    </citation>
    <scope>NUCLEOTIDE SEQUENCE [LARGE SCALE GENOMIC DNA]</scope>
    <source>
        <strain evidence="5">L-033</strain>
    </source>
</reference>
<dbReference type="AlphaFoldDB" id="A0A5N0TJ05"/>
<dbReference type="InterPro" id="IPR029058">
    <property type="entry name" value="AB_hydrolase_fold"/>
</dbReference>
<dbReference type="PANTHER" id="PTHR43248:SF2">
    <property type="entry name" value="PROLYL AMINOPEPTIDASE"/>
    <property type="match status" value="1"/>
</dbReference>